<evidence type="ECO:0000256" key="1">
    <source>
        <dbReference type="ARBA" id="ARBA00004123"/>
    </source>
</evidence>
<evidence type="ECO:0000256" key="4">
    <source>
        <dbReference type="ARBA" id="ARBA00021625"/>
    </source>
</evidence>
<name>A0ABX6EXQ1_KLUMA</name>
<evidence type="ECO:0000256" key="2">
    <source>
        <dbReference type="ARBA" id="ARBA00004496"/>
    </source>
</evidence>
<organism evidence="7 8">
    <name type="scientific">Kluyveromyces marxianus</name>
    <name type="common">Yeast</name>
    <name type="synonym">Candida kefyr</name>
    <dbReference type="NCBI Taxonomy" id="4911"/>
    <lineage>
        <taxon>Eukaryota</taxon>
        <taxon>Fungi</taxon>
        <taxon>Dikarya</taxon>
        <taxon>Ascomycota</taxon>
        <taxon>Saccharomycotina</taxon>
        <taxon>Saccharomycetes</taxon>
        <taxon>Saccharomycetales</taxon>
        <taxon>Saccharomycetaceae</taxon>
        <taxon>Kluyveromyces</taxon>
    </lineage>
</organism>
<evidence type="ECO:0000256" key="5">
    <source>
        <dbReference type="ARBA" id="ARBA00022490"/>
    </source>
</evidence>
<gene>
    <name evidence="7" type="primary">DIF1</name>
    <name evidence="7" type="ORF">FIM1_3271</name>
</gene>
<comment type="similarity">
    <text evidence="3">Belongs to the DIF1/spd1 family.</text>
</comment>
<dbReference type="PANTHER" id="PTHR28081">
    <property type="entry name" value="DAMAGE-REGULATED IMPORT FACILITATOR 1-RELATED"/>
    <property type="match status" value="1"/>
</dbReference>
<evidence type="ECO:0000313" key="7">
    <source>
        <dbReference type="EMBL" id="QGN16557.1"/>
    </source>
</evidence>
<evidence type="ECO:0000256" key="6">
    <source>
        <dbReference type="ARBA" id="ARBA00023242"/>
    </source>
</evidence>
<evidence type="ECO:0000313" key="8">
    <source>
        <dbReference type="Proteomes" id="UP000422736"/>
    </source>
</evidence>
<evidence type="ECO:0000256" key="3">
    <source>
        <dbReference type="ARBA" id="ARBA00005459"/>
    </source>
</evidence>
<keyword evidence="8" id="KW-1185">Reference proteome</keyword>
<keyword evidence="6" id="KW-0539">Nucleus</keyword>
<reference evidence="7 8" key="1">
    <citation type="submission" date="2016-03" db="EMBL/GenBank/DDBJ databases">
        <title>How can Kluyveromyces marxianus grow so fast - potential evolutionary course in Saccharomyces Complex revealed by comparative genomics.</title>
        <authorList>
            <person name="Mo W."/>
            <person name="Lu W."/>
            <person name="Yang X."/>
            <person name="Qi J."/>
            <person name="Lv H."/>
        </authorList>
    </citation>
    <scope>NUCLEOTIDE SEQUENCE [LARGE SCALE GENOMIC DNA]</scope>
    <source>
        <strain evidence="7 8">FIM1</strain>
    </source>
</reference>
<sequence>MSNQSPTKKQLHNAIQPTQIQYEYQDKLSTIGMRIRQAVDNGYKGVTVGSNGVSGAASSTGNAMAADNNGSGFSNICVQDNTRFTIPEYKRVALTKQAPMLVNQRTVSMNSNLEQWEQNLDQRLSSIDDDIMRNKLGANDFLSGASKRSFDDLEF</sequence>
<dbReference type="PANTHER" id="PTHR28081:SF1">
    <property type="entry name" value="DAMAGE-REGULATED IMPORT FACILITATOR 1"/>
    <property type="match status" value="1"/>
</dbReference>
<comment type="subcellular location">
    <subcellularLocation>
        <location evidence="2">Cytoplasm</location>
    </subcellularLocation>
    <subcellularLocation>
        <location evidence="1">Nucleus</location>
    </subcellularLocation>
</comment>
<dbReference type="EMBL" id="CP015058">
    <property type="protein sequence ID" value="QGN16557.1"/>
    <property type="molecule type" value="Genomic_DNA"/>
</dbReference>
<keyword evidence="5" id="KW-0963">Cytoplasm</keyword>
<protein>
    <recommendedName>
        <fullName evidence="4">Damage-regulated import facilitator 1</fullName>
    </recommendedName>
</protein>
<dbReference type="InterPro" id="IPR013900">
    <property type="entry name" value="RNR_inhibitor"/>
</dbReference>
<dbReference type="Pfam" id="PF08591">
    <property type="entry name" value="RNR_inhib"/>
    <property type="match status" value="1"/>
</dbReference>
<reference evidence="7 8" key="2">
    <citation type="submission" date="2019-11" db="EMBL/GenBank/DDBJ databases">
        <authorList>
            <person name="Lu H."/>
        </authorList>
    </citation>
    <scope>NUCLEOTIDE SEQUENCE [LARGE SCALE GENOMIC DNA]</scope>
    <source>
        <strain evidence="7 8">FIM1</strain>
    </source>
</reference>
<proteinExistence type="inferred from homology"/>
<accession>A0ABX6EXQ1</accession>
<dbReference type="Proteomes" id="UP000422736">
    <property type="component" value="Chromosome 5"/>
</dbReference>